<evidence type="ECO:0000256" key="2">
    <source>
        <dbReference type="ARBA" id="ARBA00013213"/>
    </source>
</evidence>
<evidence type="ECO:0000259" key="6">
    <source>
        <dbReference type="Pfam" id="PF00742"/>
    </source>
</evidence>
<dbReference type="InterPro" id="IPR001342">
    <property type="entry name" value="HDH_cat"/>
</dbReference>
<dbReference type="UniPathway" id="UPA00051">
    <property type="reaction ID" value="UER00465"/>
</dbReference>
<dbReference type="Gene3D" id="3.40.50.720">
    <property type="entry name" value="NAD(P)-binding Rossmann-like Domain"/>
    <property type="match status" value="1"/>
</dbReference>
<name>A8MCR1_CALMQ</name>
<dbReference type="RefSeq" id="WP_012185787.1">
    <property type="nucleotide sequence ID" value="NC_009954.1"/>
</dbReference>
<sequence>MIKIALIGFGNVGKSFARVLINRATELTKLGLEPCVIGVLASRGGLINDNCIGGGTLMDLVNKGLYNAPGFKAVNLRDLIKLKPDIAVVSIPPSYRTGEPNLTIYRLLISEGVSVITADKTGLALAYWELINESRARGVFLGFTATVMAGTPVIQLIKGLRGRVVESIEGVLNATSNYVLTLVENGLTMSEAVKKAIEEKIAEPDPAIDLGGLDAAAKATILANVLGLNVSLRDVNVQSLMSLKDDYIKECARRGVRVKQVASISLTSRVLSVKPMEVPTGSVLGSITGNYNALVIRLNDGKEITVIGPTGPAEATAEVMFSDLLEYADLLLTMGKRIKG</sequence>
<feature type="binding site" evidence="5">
    <location>
        <position position="120"/>
    </location>
    <ligand>
        <name>NADPH</name>
        <dbReference type="ChEBI" id="CHEBI:57783"/>
    </ligand>
</feature>
<accession>A8MCR1</accession>
<feature type="domain" description="Homoserine dehydrogenase catalytic" evidence="6">
    <location>
        <begin position="152"/>
        <end position="325"/>
    </location>
</feature>
<dbReference type="EMBL" id="CP000852">
    <property type="protein sequence ID" value="ABW01567.1"/>
    <property type="molecule type" value="Genomic_DNA"/>
</dbReference>
<dbReference type="InterPro" id="IPR036291">
    <property type="entry name" value="NAD(P)-bd_dom_sf"/>
</dbReference>
<dbReference type="EC" id="1.1.1.3" evidence="2"/>
<dbReference type="InterPro" id="IPR022697">
    <property type="entry name" value="HDH_short"/>
</dbReference>
<evidence type="ECO:0000256" key="5">
    <source>
        <dbReference type="PIRSR" id="PIRSR036497-2"/>
    </source>
</evidence>
<dbReference type="PIRSF" id="PIRSF036497">
    <property type="entry name" value="HDH_short"/>
    <property type="match status" value="1"/>
</dbReference>
<comment type="similarity">
    <text evidence="1">Belongs to the homoserine dehydrogenase family.</text>
</comment>
<dbReference type="GeneID" id="5708628"/>
<keyword evidence="8" id="KW-1185">Reference proteome</keyword>
<dbReference type="AlphaFoldDB" id="A8MCR1"/>
<dbReference type="KEGG" id="cma:Cmaq_0731"/>
<dbReference type="OrthoDB" id="4488at2157"/>
<dbReference type="Proteomes" id="UP000001137">
    <property type="component" value="Chromosome"/>
</dbReference>
<evidence type="ECO:0000256" key="4">
    <source>
        <dbReference type="PIRSR" id="PIRSR036497-1"/>
    </source>
</evidence>
<evidence type="ECO:0000256" key="1">
    <source>
        <dbReference type="ARBA" id="ARBA00006753"/>
    </source>
</evidence>
<gene>
    <name evidence="7" type="ordered locus">Cmaq_0731</name>
</gene>
<dbReference type="STRING" id="397948.Cmaq_0731"/>
<dbReference type="UniPathway" id="UPA00050">
    <property type="reaction ID" value="UER00063"/>
</dbReference>
<proteinExistence type="inferred from homology"/>
<dbReference type="eggNOG" id="arCOG01351">
    <property type="taxonomic scope" value="Archaea"/>
</dbReference>
<evidence type="ECO:0000313" key="8">
    <source>
        <dbReference type="Proteomes" id="UP000001137"/>
    </source>
</evidence>
<evidence type="ECO:0000256" key="3">
    <source>
        <dbReference type="ARBA" id="ARBA00023002"/>
    </source>
</evidence>
<dbReference type="GO" id="GO:0004412">
    <property type="term" value="F:homoserine dehydrogenase activity"/>
    <property type="evidence" value="ECO:0007669"/>
    <property type="project" value="UniProtKB-EC"/>
</dbReference>
<dbReference type="SUPFAM" id="SSF55347">
    <property type="entry name" value="Glyceraldehyde-3-phosphate dehydrogenase-like, C-terminal domain"/>
    <property type="match status" value="1"/>
</dbReference>
<dbReference type="PANTHER" id="PTHR43331:SF1">
    <property type="entry name" value="HOMOSERINE DEHYDROGENASE"/>
    <property type="match status" value="1"/>
</dbReference>
<reference evidence="7 8" key="1">
    <citation type="submission" date="2007-10" db="EMBL/GenBank/DDBJ databases">
        <title>Complete sequence of Caldivirga maquilingensis IC-167.</title>
        <authorList>
            <consortium name="US DOE Joint Genome Institute"/>
            <person name="Copeland A."/>
            <person name="Lucas S."/>
            <person name="Lapidus A."/>
            <person name="Barry K."/>
            <person name="Glavina del Rio T."/>
            <person name="Dalin E."/>
            <person name="Tice H."/>
            <person name="Pitluck S."/>
            <person name="Saunders E."/>
            <person name="Brettin T."/>
            <person name="Bruce D."/>
            <person name="Detter J.C."/>
            <person name="Han C."/>
            <person name="Schmutz J."/>
            <person name="Larimer F."/>
            <person name="Land M."/>
            <person name="Hauser L."/>
            <person name="Kyrpides N."/>
            <person name="Ivanova N."/>
            <person name="Biddle J.F."/>
            <person name="Zhang Z."/>
            <person name="Fitz-Gibbon S.T."/>
            <person name="Lowe T.M."/>
            <person name="Saltikov C."/>
            <person name="House C.H."/>
            <person name="Richardson P."/>
        </authorList>
    </citation>
    <scope>NUCLEOTIDE SEQUENCE [LARGE SCALE GENOMIC DNA]</scope>
    <source>
        <strain evidence="8">ATCC 700844 / DSM 13496 / JCM 10307 / IC-167</strain>
    </source>
</reference>
<evidence type="ECO:0000313" key="7">
    <source>
        <dbReference type="EMBL" id="ABW01567.1"/>
    </source>
</evidence>
<dbReference type="PANTHER" id="PTHR43331">
    <property type="entry name" value="HOMOSERINE DEHYDROGENASE"/>
    <property type="match status" value="1"/>
</dbReference>
<dbReference type="SUPFAM" id="SSF51735">
    <property type="entry name" value="NAD(P)-binding Rossmann-fold domains"/>
    <property type="match status" value="1"/>
</dbReference>
<organism evidence="7 8">
    <name type="scientific">Caldivirga maquilingensis (strain ATCC 700844 / DSM 13496 / JCM 10307 / IC-167)</name>
    <dbReference type="NCBI Taxonomy" id="397948"/>
    <lineage>
        <taxon>Archaea</taxon>
        <taxon>Thermoproteota</taxon>
        <taxon>Thermoprotei</taxon>
        <taxon>Thermoproteales</taxon>
        <taxon>Thermoproteaceae</taxon>
        <taxon>Caldivirga</taxon>
    </lineage>
</organism>
<dbReference type="Pfam" id="PF00742">
    <property type="entry name" value="Homoserine_dh"/>
    <property type="match status" value="1"/>
</dbReference>
<keyword evidence="5" id="KW-0521">NADP</keyword>
<feature type="binding site" evidence="5">
    <location>
        <begin position="8"/>
        <end position="13"/>
    </location>
    <ligand>
        <name>NADP(+)</name>
        <dbReference type="ChEBI" id="CHEBI:58349"/>
    </ligand>
</feature>
<dbReference type="GO" id="GO:0009088">
    <property type="term" value="P:threonine biosynthetic process"/>
    <property type="evidence" value="ECO:0007669"/>
    <property type="project" value="UniProtKB-UniPathway"/>
</dbReference>
<dbReference type="HOGENOM" id="CLU_009116_0_1_2"/>
<feature type="binding site" evidence="5">
    <location>
        <position position="203"/>
    </location>
    <ligand>
        <name>L-homoserine</name>
        <dbReference type="ChEBI" id="CHEBI:57476"/>
    </ligand>
</feature>
<protein>
    <recommendedName>
        <fullName evidence="2">homoserine dehydrogenase</fullName>
        <ecNumber evidence="2">1.1.1.3</ecNumber>
    </recommendedName>
</protein>
<feature type="active site" description="Proton donor" evidence="4">
    <location>
        <position position="218"/>
    </location>
</feature>
<keyword evidence="3 7" id="KW-0560">Oxidoreductase</keyword>
<dbReference type="Gene3D" id="3.30.360.10">
    <property type="entry name" value="Dihydrodipicolinate Reductase, domain 2"/>
    <property type="match status" value="1"/>
</dbReference>